<evidence type="ECO:0000259" key="3">
    <source>
        <dbReference type="PROSITE" id="PS51462"/>
    </source>
</evidence>
<dbReference type="SUPFAM" id="SSF55811">
    <property type="entry name" value="Nudix"/>
    <property type="match status" value="1"/>
</dbReference>
<feature type="domain" description="Nudix hydrolase" evidence="3">
    <location>
        <begin position="7"/>
        <end position="138"/>
    </location>
</feature>
<dbReference type="Pfam" id="PF00293">
    <property type="entry name" value="NUDIX"/>
    <property type="match status" value="1"/>
</dbReference>
<comment type="similarity">
    <text evidence="2">Belongs to the Nudix hydrolase family.</text>
</comment>
<organism evidence="4">
    <name type="scientific">Rhodosorus marinus</name>
    <dbReference type="NCBI Taxonomy" id="101924"/>
    <lineage>
        <taxon>Eukaryota</taxon>
        <taxon>Rhodophyta</taxon>
        <taxon>Stylonematophyceae</taxon>
        <taxon>Stylonematales</taxon>
        <taxon>Stylonemataceae</taxon>
        <taxon>Rhodosorus</taxon>
    </lineage>
</organism>
<dbReference type="GO" id="GO:0035539">
    <property type="term" value="F:8-oxo-7,8-dihydrodeoxyguanosine triphosphate pyrophosphatase activity"/>
    <property type="evidence" value="ECO:0007669"/>
    <property type="project" value="TreeGrafter"/>
</dbReference>
<sequence length="145" mass="16051">MVDDAQMIRVGLGVFIERGSKFLIGKRIGSHGSGTWGLPGGYLEFGESFEECARREAREETGLELGSQVSVVTAVNNIFEEEMKHTVTIFVRGTSAEGTPKVMEPSKCENWMWVDWDQELPSPLFLPLEQLAMKGDGLGFLAKKP</sequence>
<gene>
    <name evidence="4" type="ORF">RMAR00112_LOCUS16299</name>
</gene>
<dbReference type="InterPro" id="IPR000086">
    <property type="entry name" value="NUDIX_hydrolase_dom"/>
</dbReference>
<reference evidence="4" key="1">
    <citation type="submission" date="2021-01" db="EMBL/GenBank/DDBJ databases">
        <authorList>
            <person name="Corre E."/>
            <person name="Pelletier E."/>
            <person name="Niang G."/>
            <person name="Scheremetjew M."/>
            <person name="Finn R."/>
            <person name="Kale V."/>
            <person name="Holt S."/>
            <person name="Cochrane G."/>
            <person name="Meng A."/>
            <person name="Brown T."/>
            <person name="Cohen L."/>
        </authorList>
    </citation>
    <scope>NUCLEOTIDE SEQUENCE</scope>
    <source>
        <strain evidence="4">CCMP 769</strain>
    </source>
</reference>
<protein>
    <recommendedName>
        <fullName evidence="3">Nudix hydrolase domain-containing protein</fullName>
    </recommendedName>
</protein>
<dbReference type="InterPro" id="IPR020476">
    <property type="entry name" value="Nudix_hydrolase"/>
</dbReference>
<keyword evidence="1 2" id="KW-0378">Hydrolase</keyword>
<dbReference type="EMBL" id="HBHW01021076">
    <property type="protein sequence ID" value="CAE0048310.1"/>
    <property type="molecule type" value="Transcribed_RNA"/>
</dbReference>
<dbReference type="GO" id="GO:0005829">
    <property type="term" value="C:cytosol"/>
    <property type="evidence" value="ECO:0007669"/>
    <property type="project" value="TreeGrafter"/>
</dbReference>
<dbReference type="PANTHER" id="PTHR16099">
    <property type="entry name" value="8-OXO-DGTP DIPHOSPHATES NUDT15"/>
    <property type="match status" value="1"/>
</dbReference>
<dbReference type="CDD" id="cd04678">
    <property type="entry name" value="NUDIX_MTH2_Nudt15"/>
    <property type="match status" value="1"/>
</dbReference>
<evidence type="ECO:0000256" key="2">
    <source>
        <dbReference type="RuleBase" id="RU003476"/>
    </source>
</evidence>
<dbReference type="InterPro" id="IPR020084">
    <property type="entry name" value="NUDIX_hydrolase_CS"/>
</dbReference>
<dbReference type="PROSITE" id="PS00893">
    <property type="entry name" value="NUDIX_BOX"/>
    <property type="match status" value="1"/>
</dbReference>
<dbReference type="Gene3D" id="3.90.79.10">
    <property type="entry name" value="Nucleoside Triphosphate Pyrophosphohydrolase"/>
    <property type="match status" value="1"/>
</dbReference>
<name>A0A7S2ZTL3_9RHOD</name>
<dbReference type="PANTHER" id="PTHR16099:SF5">
    <property type="entry name" value="NUCLEOTIDE TRIPHOSPHATE DIPHOSPHATASE NUDT15"/>
    <property type="match status" value="1"/>
</dbReference>
<dbReference type="AlphaFoldDB" id="A0A7S2ZTL3"/>
<dbReference type="FunFam" id="3.90.79.10:FF:000060">
    <property type="entry name" value="Nudix hydrolase 1"/>
    <property type="match status" value="1"/>
</dbReference>
<evidence type="ECO:0000313" key="4">
    <source>
        <dbReference type="EMBL" id="CAE0048310.1"/>
    </source>
</evidence>
<dbReference type="PROSITE" id="PS51462">
    <property type="entry name" value="NUDIX"/>
    <property type="match status" value="1"/>
</dbReference>
<dbReference type="GO" id="GO:0006203">
    <property type="term" value="P:dGTP catabolic process"/>
    <property type="evidence" value="ECO:0007669"/>
    <property type="project" value="TreeGrafter"/>
</dbReference>
<proteinExistence type="inferred from homology"/>
<dbReference type="InterPro" id="IPR015797">
    <property type="entry name" value="NUDIX_hydrolase-like_dom_sf"/>
</dbReference>
<dbReference type="PRINTS" id="PR00502">
    <property type="entry name" value="NUDIXFAMILY"/>
</dbReference>
<evidence type="ECO:0000256" key="1">
    <source>
        <dbReference type="ARBA" id="ARBA00022801"/>
    </source>
</evidence>
<accession>A0A7S2ZTL3</accession>